<dbReference type="EMBL" id="MKKU01001516">
    <property type="protein sequence ID" value="RNE95131.1"/>
    <property type="molecule type" value="Genomic_DNA"/>
</dbReference>
<keyword evidence="1" id="KW-0472">Membrane</keyword>
<evidence type="ECO:0000313" key="3">
    <source>
        <dbReference type="Proteomes" id="UP000284403"/>
    </source>
</evidence>
<dbReference type="AlphaFoldDB" id="A0A422MPJ0"/>
<comment type="caution">
    <text evidence="2">The sequence shown here is derived from an EMBL/GenBank/DDBJ whole genome shotgun (WGS) entry which is preliminary data.</text>
</comment>
<name>A0A422MPJ0_9TRYP</name>
<organism evidence="2 3">
    <name type="scientific">Trypanosoma conorhini</name>
    <dbReference type="NCBI Taxonomy" id="83891"/>
    <lineage>
        <taxon>Eukaryota</taxon>
        <taxon>Discoba</taxon>
        <taxon>Euglenozoa</taxon>
        <taxon>Kinetoplastea</taxon>
        <taxon>Metakinetoplastina</taxon>
        <taxon>Trypanosomatida</taxon>
        <taxon>Trypanosomatidae</taxon>
        <taxon>Trypanosoma</taxon>
    </lineage>
</organism>
<dbReference type="GeneID" id="40323776"/>
<dbReference type="Proteomes" id="UP000284403">
    <property type="component" value="Unassembled WGS sequence"/>
</dbReference>
<proteinExistence type="predicted"/>
<keyword evidence="3" id="KW-1185">Reference proteome</keyword>
<reference evidence="2 3" key="1">
    <citation type="journal article" date="2018" name="BMC Genomics">
        <title>Genomic comparison of Trypanosoma conorhini and Trypanosoma rangeli to Trypanosoma cruzi strains of high and low virulence.</title>
        <authorList>
            <person name="Bradwell K.R."/>
            <person name="Koparde V.N."/>
            <person name="Matveyev A.V."/>
            <person name="Serrano M.G."/>
            <person name="Alves J.M."/>
            <person name="Parikh H."/>
            <person name="Huang B."/>
            <person name="Lee V."/>
            <person name="Espinosa-Alvarez O."/>
            <person name="Ortiz P.A."/>
            <person name="Costa-Martins A.G."/>
            <person name="Teixeira M.M."/>
            <person name="Buck G.A."/>
        </authorList>
    </citation>
    <scope>NUCLEOTIDE SEQUENCE [LARGE SCALE GENOMIC DNA]</scope>
    <source>
        <strain evidence="2 3">025E</strain>
    </source>
</reference>
<feature type="transmembrane region" description="Helical" evidence="1">
    <location>
        <begin position="141"/>
        <end position="161"/>
    </location>
</feature>
<sequence length="207" mass="21995">MVGLQTSTAKARRVATGTARQFNEQLAGFFNGWEGFARGLSWEIIYVQRADSVTVHACQDCGNAGDRASAGDERHRTFWGNEVHQHHVAMPHEDAIAVCSECSGFMFSLCLSCGASLPRAPRRGWGAGGCVWGGGGGGATALLRFGFFDLFFLFLFFLLFLRRAALLLHCAEGSRAGAGRVAVGPATARSCGHVRCVSPPEGLKGGA</sequence>
<keyword evidence="1" id="KW-0812">Transmembrane</keyword>
<gene>
    <name evidence="2" type="ORF">Tco025E_10165</name>
</gene>
<accession>A0A422MPJ0</accession>
<protein>
    <submittedName>
        <fullName evidence="2">Putative retrotransposon hot spot (RHS) protein</fullName>
    </submittedName>
</protein>
<evidence type="ECO:0000256" key="1">
    <source>
        <dbReference type="SAM" id="Phobius"/>
    </source>
</evidence>
<keyword evidence="1" id="KW-1133">Transmembrane helix</keyword>
<dbReference type="RefSeq" id="XP_029222941.1">
    <property type="nucleotide sequence ID" value="XM_029376950.1"/>
</dbReference>
<evidence type="ECO:0000313" key="2">
    <source>
        <dbReference type="EMBL" id="RNE95131.1"/>
    </source>
</evidence>